<dbReference type="Proteomes" id="UP001609176">
    <property type="component" value="Unassembled WGS sequence"/>
</dbReference>
<dbReference type="InterPro" id="IPR013096">
    <property type="entry name" value="Cupin_2"/>
</dbReference>
<dbReference type="Proteomes" id="UP001609219">
    <property type="component" value="Unassembled WGS sequence"/>
</dbReference>
<protein>
    <submittedName>
        <fullName evidence="2">Cupin domain-containing protein</fullName>
    </submittedName>
</protein>
<sequence>MDNLPVDIATAERIMLGPDETVVLASCADTNGDLFAVEVRMQPGGGPPVMHRHEPSEIYFVKEGVFTIYVGEGADVQRIQAGPGDVVPLRGGTPHTVRNESTELAVALVVHTPGQPMERFCRAVAAMTSDGPPDMQAVLEVASRSGIEMLGPIPAS</sequence>
<dbReference type="PANTHER" id="PTHR36440">
    <property type="entry name" value="PUTATIVE (AFU_ORTHOLOGUE AFUA_8G07350)-RELATED"/>
    <property type="match status" value="1"/>
</dbReference>
<dbReference type="InterPro" id="IPR011051">
    <property type="entry name" value="RmlC_Cupin_sf"/>
</dbReference>
<dbReference type="SUPFAM" id="SSF51182">
    <property type="entry name" value="RmlC-like cupins"/>
    <property type="match status" value="1"/>
</dbReference>
<proteinExistence type="predicted"/>
<organism evidence="2 5">
    <name type="scientific">Antrihabitans spumae</name>
    <dbReference type="NCBI Taxonomy" id="3373370"/>
    <lineage>
        <taxon>Bacteria</taxon>
        <taxon>Bacillati</taxon>
        <taxon>Actinomycetota</taxon>
        <taxon>Actinomycetes</taxon>
        <taxon>Mycobacteriales</taxon>
        <taxon>Nocardiaceae</taxon>
        <taxon>Antrihabitans</taxon>
    </lineage>
</organism>
<evidence type="ECO:0000259" key="1">
    <source>
        <dbReference type="Pfam" id="PF07883"/>
    </source>
</evidence>
<feature type="domain" description="Cupin type-2" evidence="1">
    <location>
        <begin position="38"/>
        <end position="110"/>
    </location>
</feature>
<comment type="caution">
    <text evidence="2">The sequence shown here is derived from an EMBL/GenBank/DDBJ whole genome shotgun (WGS) entry which is preliminary data.</text>
</comment>
<dbReference type="PANTHER" id="PTHR36440:SF1">
    <property type="entry name" value="PUTATIVE (AFU_ORTHOLOGUE AFUA_8G07350)-RELATED"/>
    <property type="match status" value="1"/>
</dbReference>
<dbReference type="Pfam" id="PF07883">
    <property type="entry name" value="Cupin_2"/>
    <property type="match status" value="1"/>
</dbReference>
<evidence type="ECO:0000313" key="3">
    <source>
        <dbReference type="EMBL" id="MFH5240654.1"/>
    </source>
</evidence>
<dbReference type="EMBL" id="JBIMSP010000002">
    <property type="protein sequence ID" value="MFH5240654.1"/>
    <property type="molecule type" value="Genomic_DNA"/>
</dbReference>
<dbReference type="InterPro" id="IPR053146">
    <property type="entry name" value="QDO-like"/>
</dbReference>
<evidence type="ECO:0000313" key="4">
    <source>
        <dbReference type="Proteomes" id="UP001609176"/>
    </source>
</evidence>
<accession>A0ABW7JZE0</accession>
<dbReference type="InterPro" id="IPR014710">
    <property type="entry name" value="RmlC-like_jellyroll"/>
</dbReference>
<dbReference type="EMBL" id="JBIMSN010000016">
    <property type="protein sequence ID" value="MFH5227761.1"/>
    <property type="molecule type" value="Genomic_DNA"/>
</dbReference>
<evidence type="ECO:0000313" key="5">
    <source>
        <dbReference type="Proteomes" id="UP001609219"/>
    </source>
</evidence>
<dbReference type="RefSeq" id="WP_395123348.1">
    <property type="nucleotide sequence ID" value="NZ_JBIMSN010000016.1"/>
</dbReference>
<name>A0ABW7JZE0_9NOCA</name>
<reference evidence="4 5" key="1">
    <citation type="submission" date="2024-10" db="EMBL/GenBank/DDBJ databases">
        <authorList>
            <person name="Riesco R."/>
        </authorList>
    </citation>
    <scope>NUCLEOTIDE SEQUENCE [LARGE SCALE GENOMIC DNA]</scope>
    <source>
        <strain evidence="3 4">NCIMB 15448</strain>
        <strain evidence="2 5">NCIMB 15450</strain>
    </source>
</reference>
<dbReference type="Gene3D" id="2.60.120.10">
    <property type="entry name" value="Jelly Rolls"/>
    <property type="match status" value="1"/>
</dbReference>
<keyword evidence="5" id="KW-1185">Reference proteome</keyword>
<evidence type="ECO:0000313" key="2">
    <source>
        <dbReference type="EMBL" id="MFH5227761.1"/>
    </source>
</evidence>
<dbReference type="CDD" id="cd02209">
    <property type="entry name" value="cupin_XRE_C"/>
    <property type="match status" value="1"/>
</dbReference>
<gene>
    <name evidence="3" type="ORF">ACHIPV_02000</name>
    <name evidence="2" type="ORF">ACHIRB_04045</name>
</gene>